<reference evidence="2" key="1">
    <citation type="submission" date="2016-11" db="UniProtKB">
        <authorList>
            <consortium name="WormBaseParasite"/>
        </authorList>
    </citation>
    <scope>IDENTIFICATION</scope>
</reference>
<accession>A0A1I8BLH9</accession>
<protein>
    <submittedName>
        <fullName evidence="2">Uncharacterized protein</fullName>
    </submittedName>
</protein>
<keyword evidence="1" id="KW-1185">Reference proteome</keyword>
<sequence length="62" mass="6905">MMKCIGTDLAKNIEKKKKQEQQQIAANLSCRVIAGICQGDIRCLEEMGTRFPNCYLESLLGA</sequence>
<evidence type="ECO:0000313" key="1">
    <source>
        <dbReference type="Proteomes" id="UP000095281"/>
    </source>
</evidence>
<proteinExistence type="predicted"/>
<evidence type="ECO:0000313" key="2">
    <source>
        <dbReference type="WBParaSite" id="MhA1_Contig309.frz3.gene53"/>
    </source>
</evidence>
<dbReference type="Proteomes" id="UP000095281">
    <property type="component" value="Unplaced"/>
</dbReference>
<dbReference type="WBParaSite" id="MhA1_Contig309.frz3.gene53">
    <property type="protein sequence ID" value="MhA1_Contig309.frz3.gene53"/>
    <property type="gene ID" value="MhA1_Contig309.frz3.gene53"/>
</dbReference>
<name>A0A1I8BLH9_MELHA</name>
<dbReference type="AlphaFoldDB" id="A0A1I8BLH9"/>
<organism evidence="1 2">
    <name type="scientific">Meloidogyne hapla</name>
    <name type="common">Root-knot nematode worm</name>
    <dbReference type="NCBI Taxonomy" id="6305"/>
    <lineage>
        <taxon>Eukaryota</taxon>
        <taxon>Metazoa</taxon>
        <taxon>Ecdysozoa</taxon>
        <taxon>Nematoda</taxon>
        <taxon>Chromadorea</taxon>
        <taxon>Rhabditida</taxon>
        <taxon>Tylenchina</taxon>
        <taxon>Tylenchomorpha</taxon>
        <taxon>Tylenchoidea</taxon>
        <taxon>Meloidogynidae</taxon>
        <taxon>Meloidogyninae</taxon>
        <taxon>Meloidogyne</taxon>
    </lineage>
</organism>